<evidence type="ECO:0000256" key="1">
    <source>
        <dbReference type="ARBA" id="ARBA00023152"/>
    </source>
</evidence>
<evidence type="ECO:0000313" key="4">
    <source>
        <dbReference type="Proteomes" id="UP000251577"/>
    </source>
</evidence>
<reference evidence="3 4" key="1">
    <citation type="journal article" date="2018" name="Syst. Appl. Microbiol.">
        <title>Corynebacterium heidelbergense sp. nov., isolated from the preen glands of Egyptian geese (Alopochen aegyptiacus).</title>
        <authorList>
            <person name="Braun M.S."/>
            <person name="Wang E."/>
            <person name="Zimmermann S."/>
            <person name="Wink M."/>
        </authorList>
    </citation>
    <scope>NUCLEOTIDE SEQUENCE [LARGE SCALE GENOMIC DNA]</scope>
    <source>
        <strain evidence="3 4">647</strain>
    </source>
</reference>
<dbReference type="PROSITE" id="PS00175">
    <property type="entry name" value="PG_MUTASE"/>
    <property type="match status" value="1"/>
</dbReference>
<dbReference type="PANTHER" id="PTHR48100:SF1">
    <property type="entry name" value="HISTIDINE PHOSPHATASE FAMILY PROTEIN-RELATED"/>
    <property type="match status" value="1"/>
</dbReference>
<dbReference type="EMBL" id="QHCV01000016">
    <property type="protein sequence ID" value="RAV32598.1"/>
    <property type="molecule type" value="Genomic_DNA"/>
</dbReference>
<keyword evidence="2" id="KW-0413">Isomerase</keyword>
<dbReference type="InterPro" id="IPR001345">
    <property type="entry name" value="PG/BPGM_mutase_AS"/>
</dbReference>
<protein>
    <submittedName>
        <fullName evidence="3">Histidine phosphatase family protein</fullName>
    </submittedName>
</protein>
<name>A0A364V7L1_9CORY</name>
<sequence length="313" mass="32691">MTQGDRAAADGRLFLVRHGQTTSNTIHALDTALPGADLTELGREQAAACGRGLAELLGQGAGVEERPRLLVVSSLAARAQQTAALLARGFEQSGGELVSSAPGSAFAQVYGANREDVAGASGLGGEPRCAVPPMEAPTDRIARRDGAAYPLGALPGLSEIAAGDMEMRNDEDSHAIYHGFLGQWMHGDLDTAVPGGFSGREILERYVPTLVRLWAATQARGAQSSSVLSAPHVAIVSHGAVIRLVAQWLGAVDPEFAFASYLANTQFVELAPRGGALTGVGQGPVGEFCAQRWHGAFHIVSWGQARFFEGLGQ</sequence>
<gene>
    <name evidence="3" type="ORF">DLJ54_02515</name>
</gene>
<dbReference type="RefSeq" id="WP_113630282.1">
    <property type="nucleotide sequence ID" value="NZ_QHCV01000016.1"/>
</dbReference>
<dbReference type="InterPro" id="IPR050275">
    <property type="entry name" value="PGM_Phosphatase"/>
</dbReference>
<dbReference type="Gene3D" id="3.40.50.1240">
    <property type="entry name" value="Phosphoglycerate mutase-like"/>
    <property type="match status" value="1"/>
</dbReference>
<dbReference type="GO" id="GO:0005737">
    <property type="term" value="C:cytoplasm"/>
    <property type="evidence" value="ECO:0007669"/>
    <property type="project" value="TreeGrafter"/>
</dbReference>
<organism evidence="3 4">
    <name type="scientific">Corynebacterium heidelbergense</name>
    <dbReference type="NCBI Taxonomy" id="2055947"/>
    <lineage>
        <taxon>Bacteria</taxon>
        <taxon>Bacillati</taxon>
        <taxon>Actinomycetota</taxon>
        <taxon>Actinomycetes</taxon>
        <taxon>Mycobacteriales</taxon>
        <taxon>Corynebacteriaceae</taxon>
        <taxon>Corynebacterium</taxon>
    </lineage>
</organism>
<keyword evidence="1" id="KW-0324">Glycolysis</keyword>
<dbReference type="GO" id="GO:0016791">
    <property type="term" value="F:phosphatase activity"/>
    <property type="evidence" value="ECO:0007669"/>
    <property type="project" value="TreeGrafter"/>
</dbReference>
<dbReference type="PANTHER" id="PTHR48100">
    <property type="entry name" value="BROAD-SPECIFICITY PHOSPHATASE YOR283W-RELATED"/>
    <property type="match status" value="1"/>
</dbReference>
<comment type="caution">
    <text evidence="3">The sequence shown here is derived from an EMBL/GenBank/DDBJ whole genome shotgun (WGS) entry which is preliminary data.</text>
</comment>
<dbReference type="InterPro" id="IPR013078">
    <property type="entry name" value="His_Pase_superF_clade-1"/>
</dbReference>
<dbReference type="Proteomes" id="UP000251577">
    <property type="component" value="Unassembled WGS sequence"/>
</dbReference>
<dbReference type="Pfam" id="PF00300">
    <property type="entry name" value="His_Phos_1"/>
    <property type="match status" value="2"/>
</dbReference>
<dbReference type="CDD" id="cd07067">
    <property type="entry name" value="HP_PGM_like"/>
    <property type="match status" value="1"/>
</dbReference>
<accession>A0A364V7L1</accession>
<evidence type="ECO:0000256" key="2">
    <source>
        <dbReference type="ARBA" id="ARBA00023235"/>
    </source>
</evidence>
<dbReference type="SMART" id="SM00855">
    <property type="entry name" value="PGAM"/>
    <property type="match status" value="1"/>
</dbReference>
<evidence type="ECO:0000313" key="3">
    <source>
        <dbReference type="EMBL" id="RAV32598.1"/>
    </source>
</evidence>
<dbReference type="InterPro" id="IPR029033">
    <property type="entry name" value="His_PPase_superfam"/>
</dbReference>
<proteinExistence type="predicted"/>
<keyword evidence="4" id="KW-1185">Reference proteome</keyword>
<dbReference type="AlphaFoldDB" id="A0A364V7L1"/>
<dbReference type="SUPFAM" id="SSF53254">
    <property type="entry name" value="Phosphoglycerate mutase-like"/>
    <property type="match status" value="1"/>
</dbReference>